<dbReference type="Pfam" id="PF02682">
    <property type="entry name" value="CT_C_D"/>
    <property type="match status" value="1"/>
</dbReference>
<dbReference type="Proteomes" id="UP001321498">
    <property type="component" value="Chromosome"/>
</dbReference>
<evidence type="ECO:0000256" key="2">
    <source>
        <dbReference type="ARBA" id="ARBA00022801"/>
    </source>
</evidence>
<keyword evidence="1" id="KW-0547">Nucleotide-binding</keyword>
<dbReference type="SMART" id="SM00796">
    <property type="entry name" value="AHS1"/>
    <property type="match status" value="1"/>
</dbReference>
<dbReference type="Gene3D" id="2.40.100.10">
    <property type="entry name" value="Cyclophilin-like"/>
    <property type="match status" value="1"/>
</dbReference>
<dbReference type="SUPFAM" id="SSF50891">
    <property type="entry name" value="Cyclophilin-like"/>
    <property type="match status" value="1"/>
</dbReference>
<proteinExistence type="predicted"/>
<evidence type="ECO:0000256" key="1">
    <source>
        <dbReference type="ARBA" id="ARBA00022741"/>
    </source>
</evidence>
<evidence type="ECO:0000313" key="5">
    <source>
        <dbReference type="EMBL" id="BDZ44921.1"/>
    </source>
</evidence>
<protein>
    <recommendedName>
        <fullName evidence="4">Carboxyltransferase domain-containing protein</fullName>
    </recommendedName>
</protein>
<sequence length="130" mass="13854">MHPAAAVRIPVSYDGPDLGETAQLLGLSIAELIRRHTAAEWECAFVGFAPGFAYLVSDDLDLAVPRLATSRERVPAGSVGLAGAFSGVYPRESPGGWRIVGSTAVPLWDETRSPPALLPPGTRVRFEEAR</sequence>
<keyword evidence="6" id="KW-1185">Reference proteome</keyword>
<feature type="domain" description="Carboxyltransferase" evidence="4">
    <location>
        <begin position="4"/>
        <end position="118"/>
    </location>
</feature>
<keyword evidence="2" id="KW-0378">Hydrolase</keyword>
<name>A0ABN6XJ89_9MICO</name>
<accession>A0ABN6XJ89</accession>
<dbReference type="EMBL" id="AP027731">
    <property type="protein sequence ID" value="BDZ44921.1"/>
    <property type="molecule type" value="Genomic_DNA"/>
</dbReference>
<gene>
    <name evidence="5" type="ORF">GCM10025866_08300</name>
</gene>
<evidence type="ECO:0000256" key="3">
    <source>
        <dbReference type="ARBA" id="ARBA00022840"/>
    </source>
</evidence>
<dbReference type="InterPro" id="IPR010016">
    <property type="entry name" value="PxpB"/>
</dbReference>
<keyword evidence="3" id="KW-0067">ATP-binding</keyword>
<dbReference type="InterPro" id="IPR029000">
    <property type="entry name" value="Cyclophilin-like_dom_sf"/>
</dbReference>
<reference evidence="6" key="1">
    <citation type="journal article" date="2019" name="Int. J. Syst. Evol. Microbiol.">
        <title>The Global Catalogue of Microorganisms (GCM) 10K type strain sequencing project: providing services to taxonomists for standard genome sequencing and annotation.</title>
        <authorList>
            <consortium name="The Broad Institute Genomics Platform"/>
            <consortium name="The Broad Institute Genome Sequencing Center for Infectious Disease"/>
            <person name="Wu L."/>
            <person name="Ma J."/>
        </authorList>
    </citation>
    <scope>NUCLEOTIDE SEQUENCE [LARGE SCALE GENOMIC DNA]</scope>
    <source>
        <strain evidence="6">NBRC 108725</strain>
    </source>
</reference>
<dbReference type="InterPro" id="IPR003833">
    <property type="entry name" value="CT_C_D"/>
</dbReference>
<evidence type="ECO:0000313" key="6">
    <source>
        <dbReference type="Proteomes" id="UP001321498"/>
    </source>
</evidence>
<organism evidence="5 6">
    <name type="scientific">Naasia aerilata</name>
    <dbReference type="NCBI Taxonomy" id="1162966"/>
    <lineage>
        <taxon>Bacteria</taxon>
        <taxon>Bacillati</taxon>
        <taxon>Actinomycetota</taxon>
        <taxon>Actinomycetes</taxon>
        <taxon>Micrococcales</taxon>
        <taxon>Microbacteriaceae</taxon>
        <taxon>Naasia</taxon>
    </lineage>
</organism>
<evidence type="ECO:0000259" key="4">
    <source>
        <dbReference type="SMART" id="SM00796"/>
    </source>
</evidence>
<dbReference type="PANTHER" id="PTHR34698">
    <property type="entry name" value="5-OXOPROLINASE SUBUNIT B"/>
    <property type="match status" value="1"/>
</dbReference>
<dbReference type="PANTHER" id="PTHR34698:SF2">
    <property type="entry name" value="5-OXOPROLINASE SUBUNIT B"/>
    <property type="match status" value="1"/>
</dbReference>